<evidence type="ECO:0000313" key="1">
    <source>
        <dbReference type="EMBL" id="KAK9935791.1"/>
    </source>
</evidence>
<organism evidence="1 2">
    <name type="scientific">Rubus argutus</name>
    <name type="common">Southern blackberry</name>
    <dbReference type="NCBI Taxonomy" id="59490"/>
    <lineage>
        <taxon>Eukaryota</taxon>
        <taxon>Viridiplantae</taxon>
        <taxon>Streptophyta</taxon>
        <taxon>Embryophyta</taxon>
        <taxon>Tracheophyta</taxon>
        <taxon>Spermatophyta</taxon>
        <taxon>Magnoliopsida</taxon>
        <taxon>eudicotyledons</taxon>
        <taxon>Gunneridae</taxon>
        <taxon>Pentapetalae</taxon>
        <taxon>rosids</taxon>
        <taxon>fabids</taxon>
        <taxon>Rosales</taxon>
        <taxon>Rosaceae</taxon>
        <taxon>Rosoideae</taxon>
        <taxon>Rosoideae incertae sedis</taxon>
        <taxon>Rubus</taxon>
    </lineage>
</organism>
<proteinExistence type="predicted"/>
<gene>
    <name evidence="1" type="ORF">M0R45_022875</name>
</gene>
<sequence>MFPEPCWRPICLGPKKEEASGWQGQKIKVFTCWAFTWHQRWKNQRLPELVFSTSGARVLVISSIPKNSAVLLASGPKAEEAKIHPYPHQGSYNIFDFVFCKPDCPCSVPDCVFSGLSLPLPNIKDDSSSSDPVLSGRSLAPCHIKDDYSSYDSDEGTIPADPYAYRPQWDPTQSYLADPPSVVW</sequence>
<accession>A0AAW1XFW5</accession>
<keyword evidence="2" id="KW-1185">Reference proteome</keyword>
<dbReference type="AlphaFoldDB" id="A0AAW1XFW5"/>
<name>A0AAW1XFW5_RUBAR</name>
<comment type="caution">
    <text evidence="1">The sequence shown here is derived from an EMBL/GenBank/DDBJ whole genome shotgun (WGS) entry which is preliminary data.</text>
</comment>
<protein>
    <submittedName>
        <fullName evidence="1">Uncharacterized protein</fullName>
    </submittedName>
</protein>
<dbReference type="EMBL" id="JBEDUW010000004">
    <property type="protein sequence ID" value="KAK9935791.1"/>
    <property type="molecule type" value="Genomic_DNA"/>
</dbReference>
<dbReference type="Proteomes" id="UP001457282">
    <property type="component" value="Unassembled WGS sequence"/>
</dbReference>
<reference evidence="1 2" key="1">
    <citation type="journal article" date="2023" name="G3 (Bethesda)">
        <title>A chromosome-length genome assembly and annotation of blackberry (Rubus argutus, cv. 'Hillquist').</title>
        <authorList>
            <person name="Bruna T."/>
            <person name="Aryal R."/>
            <person name="Dudchenko O."/>
            <person name="Sargent D.J."/>
            <person name="Mead D."/>
            <person name="Buti M."/>
            <person name="Cavallini A."/>
            <person name="Hytonen T."/>
            <person name="Andres J."/>
            <person name="Pham M."/>
            <person name="Weisz D."/>
            <person name="Mascagni F."/>
            <person name="Usai G."/>
            <person name="Natali L."/>
            <person name="Bassil N."/>
            <person name="Fernandez G.E."/>
            <person name="Lomsadze A."/>
            <person name="Armour M."/>
            <person name="Olukolu B."/>
            <person name="Poorten T."/>
            <person name="Britton C."/>
            <person name="Davik J."/>
            <person name="Ashrafi H."/>
            <person name="Aiden E.L."/>
            <person name="Borodovsky M."/>
            <person name="Worthington M."/>
        </authorList>
    </citation>
    <scope>NUCLEOTIDE SEQUENCE [LARGE SCALE GENOMIC DNA]</scope>
    <source>
        <strain evidence="1">PI 553951</strain>
    </source>
</reference>
<evidence type="ECO:0000313" key="2">
    <source>
        <dbReference type="Proteomes" id="UP001457282"/>
    </source>
</evidence>